<name>A0ABU0G073_9BACI</name>
<feature type="transmembrane region" description="Helical" evidence="2">
    <location>
        <begin position="12"/>
        <end position="36"/>
    </location>
</feature>
<keyword evidence="2" id="KW-0812">Transmembrane</keyword>
<evidence type="ECO:0000256" key="2">
    <source>
        <dbReference type="SAM" id="Phobius"/>
    </source>
</evidence>
<reference evidence="3 4" key="1">
    <citation type="submission" date="2023-07" db="EMBL/GenBank/DDBJ databases">
        <title>Genomic Encyclopedia of Type Strains, Phase IV (KMG-IV): sequencing the most valuable type-strain genomes for metagenomic binning, comparative biology and taxonomic classification.</title>
        <authorList>
            <person name="Goeker M."/>
        </authorList>
    </citation>
    <scope>NUCLEOTIDE SEQUENCE [LARGE SCALE GENOMIC DNA]</scope>
    <source>
        <strain evidence="3 4">DSM 19598</strain>
    </source>
</reference>
<dbReference type="EMBL" id="JAUSUN010000039">
    <property type="protein sequence ID" value="MDQ0415594.1"/>
    <property type="molecule type" value="Genomic_DNA"/>
</dbReference>
<keyword evidence="4" id="KW-1185">Reference proteome</keyword>
<gene>
    <name evidence="3" type="ORF">J2S25_003821</name>
</gene>
<dbReference type="RefSeq" id="WP_307192595.1">
    <property type="nucleotide sequence ID" value="NZ_JAUSUN010000039.1"/>
</dbReference>
<feature type="transmembrane region" description="Helical" evidence="2">
    <location>
        <begin position="42"/>
        <end position="63"/>
    </location>
</feature>
<sequence>MKWTNLWLRKDGIEAVLAMAIVLSSISGFGTVFTGTAIDFNLLLYSILFKGFPMGVFCVDNVFSKRVKNKKRQNANFIGQNGTLRGSPPFPKGPKNPLKRDRRILSSTKSFLWMVTSG</sequence>
<feature type="region of interest" description="Disordered" evidence="1">
    <location>
        <begin position="78"/>
        <end position="99"/>
    </location>
</feature>
<evidence type="ECO:0000313" key="3">
    <source>
        <dbReference type="EMBL" id="MDQ0415594.1"/>
    </source>
</evidence>
<organism evidence="3 4">
    <name type="scientific">Mesobacillus stamsii</name>
    <dbReference type="NCBI Taxonomy" id="225347"/>
    <lineage>
        <taxon>Bacteria</taxon>
        <taxon>Bacillati</taxon>
        <taxon>Bacillota</taxon>
        <taxon>Bacilli</taxon>
        <taxon>Bacillales</taxon>
        <taxon>Bacillaceae</taxon>
        <taxon>Mesobacillus</taxon>
    </lineage>
</organism>
<comment type="caution">
    <text evidence="3">The sequence shown here is derived from an EMBL/GenBank/DDBJ whole genome shotgun (WGS) entry which is preliminary data.</text>
</comment>
<evidence type="ECO:0000256" key="1">
    <source>
        <dbReference type="SAM" id="MobiDB-lite"/>
    </source>
</evidence>
<evidence type="ECO:0000313" key="4">
    <source>
        <dbReference type="Proteomes" id="UP001242313"/>
    </source>
</evidence>
<keyword evidence="2" id="KW-0472">Membrane</keyword>
<protein>
    <submittedName>
        <fullName evidence="3">Uncharacterized protein</fullName>
    </submittedName>
</protein>
<proteinExistence type="predicted"/>
<keyword evidence="2" id="KW-1133">Transmembrane helix</keyword>
<accession>A0ABU0G073</accession>
<dbReference type="Proteomes" id="UP001242313">
    <property type="component" value="Unassembled WGS sequence"/>
</dbReference>